<dbReference type="GO" id="GO:0000122">
    <property type="term" value="P:negative regulation of transcription by RNA polymerase II"/>
    <property type="evidence" value="ECO:0007669"/>
    <property type="project" value="EnsemblFungi"/>
</dbReference>
<keyword evidence="4 5" id="KW-0539">Nucleus</keyword>
<feature type="domain" description="UBA" evidence="7">
    <location>
        <begin position="119"/>
        <end position="159"/>
    </location>
</feature>
<dbReference type="GO" id="GO:0120125">
    <property type="term" value="C:PNGase complex"/>
    <property type="evidence" value="ECO:0007669"/>
    <property type="project" value="EnsemblFungi"/>
</dbReference>
<dbReference type="InterPro" id="IPR006636">
    <property type="entry name" value="STI1_HS-bd"/>
</dbReference>
<dbReference type="GO" id="GO:0043130">
    <property type="term" value="F:ubiquitin binding"/>
    <property type="evidence" value="ECO:0007669"/>
    <property type="project" value="UniProtKB-UniRule"/>
</dbReference>
<dbReference type="PANTHER" id="PTHR10621:SF0">
    <property type="entry name" value="UV EXCISION REPAIR PROTEIN RAD23"/>
    <property type="match status" value="1"/>
</dbReference>
<dbReference type="Gene3D" id="1.10.8.10">
    <property type="entry name" value="DNA helicase RuvA subunit, C-terminal domain"/>
    <property type="match status" value="2"/>
</dbReference>
<sequence length="352" mass="38516">MKLTLKNLKQERFIVDVEPFFTILQVKEKITQDQGYDVAQQKLIYSGRILADDRTVESYDIKEKDFVVCMVSKPKIAPAVKQEKEKESTAEPENAPATAPANAPENAGFGDTGALATGQNRETVIANLMEMGYEKALVEKAMRAAFNNPDRAAEYLLTGIPQHLARETPSQPAAPSTPALTSHPDLGNLFEAAAQAAQSTRSRPAASTSDSNPLSSILGAGGEGNLDFLRENPQFQQLRQMIHSQPQMIGPILQQLSASNPEIAQLITDHPNEFLRILTDGAAGGPVDDEEGTLPPGAIQIQITEDERAAIERLQDLGFDRNVVIQAYFACDKNEEMAANYLFEHGHDDMEE</sequence>
<dbReference type="InterPro" id="IPR009060">
    <property type="entry name" value="UBA-like_sf"/>
</dbReference>
<feature type="domain" description="Ubiquitin-like" evidence="8">
    <location>
        <begin position="1"/>
        <end position="74"/>
    </location>
</feature>
<dbReference type="GO" id="GO:0036503">
    <property type="term" value="P:ERAD pathway"/>
    <property type="evidence" value="ECO:0007669"/>
    <property type="project" value="EnsemblFungi"/>
</dbReference>
<dbReference type="Gene3D" id="1.10.10.540">
    <property type="entry name" value="XPC-binding domain"/>
    <property type="match status" value="1"/>
</dbReference>
<dbReference type="PROSITE" id="PS50053">
    <property type="entry name" value="UBIQUITIN_2"/>
    <property type="match status" value="1"/>
</dbReference>
<proteinExistence type="inferred from homology"/>
<keyword evidence="5" id="KW-0963">Cytoplasm</keyword>
<dbReference type="PRINTS" id="PR01839">
    <property type="entry name" value="RAD23PROTEIN"/>
</dbReference>
<comment type="similarity">
    <text evidence="5">Belongs to the RAD23 family.</text>
</comment>
<feature type="compositionally biased region" description="Low complexity" evidence="6">
    <location>
        <begin position="168"/>
        <end position="184"/>
    </location>
</feature>
<keyword evidence="3 5" id="KW-0234">DNA repair</keyword>
<dbReference type="GO" id="GO:0003684">
    <property type="term" value="F:damaged DNA binding"/>
    <property type="evidence" value="ECO:0007669"/>
    <property type="project" value="UniProtKB-UniRule"/>
</dbReference>
<accession>A0A1U7LR50</accession>
<dbReference type="Proteomes" id="UP000186594">
    <property type="component" value="Unassembled WGS sequence"/>
</dbReference>
<dbReference type="Pfam" id="PF00240">
    <property type="entry name" value="ubiquitin"/>
    <property type="match status" value="1"/>
</dbReference>
<dbReference type="SUPFAM" id="SSF101238">
    <property type="entry name" value="XPC-binding domain"/>
    <property type="match status" value="1"/>
</dbReference>
<keyword evidence="1" id="KW-0677">Repeat</keyword>
<evidence type="ECO:0000259" key="8">
    <source>
        <dbReference type="PROSITE" id="PS50053"/>
    </source>
</evidence>
<dbReference type="PROSITE" id="PS50030">
    <property type="entry name" value="UBA"/>
    <property type="match status" value="2"/>
</dbReference>
<feature type="region of interest" description="Disordered" evidence="6">
    <location>
        <begin position="194"/>
        <end position="219"/>
    </location>
</feature>
<dbReference type="OMA" id="PHMLEPI"/>
<evidence type="ECO:0000256" key="5">
    <source>
        <dbReference type="RuleBase" id="RU367049"/>
    </source>
</evidence>
<dbReference type="STRING" id="1198029.A0A1U7LR50"/>
<dbReference type="FunFam" id="3.10.20.90:FF:000175">
    <property type="entry name" value="UV excision repair protein Rad23"/>
    <property type="match status" value="1"/>
</dbReference>
<dbReference type="InterPro" id="IPR000626">
    <property type="entry name" value="Ubiquitin-like_dom"/>
</dbReference>
<evidence type="ECO:0000256" key="1">
    <source>
        <dbReference type="ARBA" id="ARBA00022737"/>
    </source>
</evidence>
<dbReference type="PANTHER" id="PTHR10621">
    <property type="entry name" value="UV EXCISION REPAIR PROTEIN RAD23"/>
    <property type="match status" value="1"/>
</dbReference>
<comment type="function">
    <text evidence="5">Multiubiquitin chain receptor involved in modulation of proteasomal degradation. Involved in nucleotide excision repair.</text>
</comment>
<feature type="compositionally biased region" description="Low complexity" evidence="6">
    <location>
        <begin position="194"/>
        <end position="209"/>
    </location>
</feature>
<dbReference type="SMART" id="SM00213">
    <property type="entry name" value="UBQ"/>
    <property type="match status" value="1"/>
</dbReference>
<evidence type="ECO:0000256" key="2">
    <source>
        <dbReference type="ARBA" id="ARBA00022763"/>
    </source>
</evidence>
<dbReference type="GO" id="GO:0005654">
    <property type="term" value="C:nucleoplasm"/>
    <property type="evidence" value="ECO:0007669"/>
    <property type="project" value="TreeGrafter"/>
</dbReference>
<dbReference type="SUPFAM" id="SSF46934">
    <property type="entry name" value="UBA-like"/>
    <property type="match status" value="2"/>
</dbReference>
<evidence type="ECO:0000256" key="4">
    <source>
        <dbReference type="ARBA" id="ARBA00023242"/>
    </source>
</evidence>
<evidence type="ECO:0000259" key="7">
    <source>
        <dbReference type="PROSITE" id="PS50030"/>
    </source>
</evidence>
<name>A0A1U7LR50_NEOID</name>
<evidence type="ECO:0000256" key="3">
    <source>
        <dbReference type="ARBA" id="ARBA00023204"/>
    </source>
</evidence>
<dbReference type="CDD" id="cd01805">
    <property type="entry name" value="Ubl_Rad23"/>
    <property type="match status" value="1"/>
</dbReference>
<dbReference type="GO" id="GO:0000111">
    <property type="term" value="C:nucleotide-excision repair factor 2 complex"/>
    <property type="evidence" value="ECO:0007669"/>
    <property type="project" value="EnsemblFungi"/>
</dbReference>
<comment type="subcellular location">
    <subcellularLocation>
        <location evidence="5">Nucleus</location>
    </subcellularLocation>
    <subcellularLocation>
        <location evidence="5">Cytoplasm</location>
    </subcellularLocation>
</comment>
<dbReference type="InterPro" id="IPR036353">
    <property type="entry name" value="XPC-bd_sf"/>
</dbReference>
<keyword evidence="10" id="KW-1185">Reference proteome</keyword>
<comment type="caution">
    <text evidence="9">The sequence shown here is derived from an EMBL/GenBank/DDBJ whole genome shotgun (WGS) entry which is preliminary data.</text>
</comment>
<feature type="compositionally biased region" description="Low complexity" evidence="6">
    <location>
        <begin position="91"/>
        <end position="107"/>
    </location>
</feature>
<dbReference type="Gene3D" id="3.10.20.90">
    <property type="entry name" value="Phosphatidylinositol 3-kinase Catalytic Subunit, Chain A, domain 1"/>
    <property type="match status" value="1"/>
</dbReference>
<dbReference type="FunFam" id="1.10.8.10:FF:000003">
    <property type="entry name" value="UV excision repair protein RAD23 homolog"/>
    <property type="match status" value="1"/>
</dbReference>
<feature type="region of interest" description="Disordered" evidence="6">
    <location>
        <begin position="79"/>
        <end position="115"/>
    </location>
</feature>
<dbReference type="EMBL" id="LXFE01000503">
    <property type="protein sequence ID" value="OLL25109.1"/>
    <property type="molecule type" value="Genomic_DNA"/>
</dbReference>
<dbReference type="SUPFAM" id="SSF54236">
    <property type="entry name" value="Ubiquitin-like"/>
    <property type="match status" value="1"/>
</dbReference>
<organism evidence="9 10">
    <name type="scientific">Neolecta irregularis (strain DAH-3)</name>
    <dbReference type="NCBI Taxonomy" id="1198029"/>
    <lineage>
        <taxon>Eukaryota</taxon>
        <taxon>Fungi</taxon>
        <taxon>Dikarya</taxon>
        <taxon>Ascomycota</taxon>
        <taxon>Taphrinomycotina</taxon>
        <taxon>Neolectales</taxon>
        <taxon>Neolectaceae</taxon>
        <taxon>Neolecta</taxon>
    </lineage>
</organism>
<feature type="domain" description="UBA" evidence="7">
    <location>
        <begin position="304"/>
        <end position="345"/>
    </location>
</feature>
<dbReference type="SMART" id="SM00727">
    <property type="entry name" value="STI1"/>
    <property type="match status" value="1"/>
</dbReference>
<dbReference type="NCBIfam" id="TIGR00601">
    <property type="entry name" value="rad23"/>
    <property type="match status" value="1"/>
</dbReference>
<dbReference type="InterPro" id="IPR004806">
    <property type="entry name" value="Rad23"/>
</dbReference>
<dbReference type="SMART" id="SM00165">
    <property type="entry name" value="UBA"/>
    <property type="match status" value="2"/>
</dbReference>
<dbReference type="GO" id="GO:0043161">
    <property type="term" value="P:proteasome-mediated ubiquitin-dependent protein catabolic process"/>
    <property type="evidence" value="ECO:0007669"/>
    <property type="project" value="UniProtKB-UniRule"/>
</dbReference>
<evidence type="ECO:0000313" key="10">
    <source>
        <dbReference type="Proteomes" id="UP000186594"/>
    </source>
</evidence>
<dbReference type="GO" id="GO:0000224">
    <property type="term" value="F:peptide-N4-(N-acetyl-beta-glucosaminyl)asparagine amidase activity"/>
    <property type="evidence" value="ECO:0007669"/>
    <property type="project" value="EnsemblFungi"/>
</dbReference>
<dbReference type="GO" id="GO:0030674">
    <property type="term" value="F:protein-macromolecule adaptor activity"/>
    <property type="evidence" value="ECO:0007669"/>
    <property type="project" value="EnsemblFungi"/>
</dbReference>
<gene>
    <name evidence="9" type="ORF">NEOLI_002840</name>
</gene>
<dbReference type="Pfam" id="PF09280">
    <property type="entry name" value="XPC-binding"/>
    <property type="match status" value="1"/>
</dbReference>
<dbReference type="InterPro" id="IPR015940">
    <property type="entry name" value="UBA"/>
</dbReference>
<dbReference type="GO" id="GO:0006289">
    <property type="term" value="P:nucleotide-excision repair"/>
    <property type="evidence" value="ECO:0007669"/>
    <property type="project" value="UniProtKB-UniRule"/>
</dbReference>
<protein>
    <recommendedName>
        <fullName evidence="5">UV excision repair protein RAD23</fullName>
    </recommendedName>
</protein>
<dbReference type="GO" id="GO:0070628">
    <property type="term" value="F:proteasome binding"/>
    <property type="evidence" value="ECO:0007669"/>
    <property type="project" value="EnsemblFungi"/>
</dbReference>
<dbReference type="Pfam" id="PF00627">
    <property type="entry name" value="UBA"/>
    <property type="match status" value="2"/>
</dbReference>
<dbReference type="FunFam" id="1.10.8.10:FF:000002">
    <property type="entry name" value="UV excision repair protein RAD23 homolog"/>
    <property type="match status" value="1"/>
</dbReference>
<dbReference type="GO" id="GO:0005829">
    <property type="term" value="C:cytosol"/>
    <property type="evidence" value="ECO:0007669"/>
    <property type="project" value="TreeGrafter"/>
</dbReference>
<dbReference type="OrthoDB" id="419317at2759"/>
<dbReference type="GO" id="GO:0036435">
    <property type="term" value="F:K48-linked polyubiquitin modification-dependent protein binding"/>
    <property type="evidence" value="ECO:0007669"/>
    <property type="project" value="EnsemblFungi"/>
</dbReference>
<dbReference type="AlphaFoldDB" id="A0A1U7LR50"/>
<evidence type="ECO:0000313" key="9">
    <source>
        <dbReference type="EMBL" id="OLL25109.1"/>
    </source>
</evidence>
<dbReference type="InterPro" id="IPR015360">
    <property type="entry name" value="XPC-bd"/>
</dbReference>
<feature type="region of interest" description="Disordered" evidence="6">
    <location>
        <begin position="166"/>
        <end position="185"/>
    </location>
</feature>
<keyword evidence="2 5" id="KW-0227">DNA damage</keyword>
<dbReference type="InterPro" id="IPR029071">
    <property type="entry name" value="Ubiquitin-like_domsf"/>
</dbReference>
<evidence type="ECO:0000256" key="6">
    <source>
        <dbReference type="SAM" id="MobiDB-lite"/>
    </source>
</evidence>
<reference evidence="9 10" key="1">
    <citation type="submission" date="2016-04" db="EMBL/GenBank/DDBJ databases">
        <title>Evolutionary innovation and constraint leading to complex multicellularity in the Ascomycota.</title>
        <authorList>
            <person name="Cisse O."/>
            <person name="Nguyen A."/>
            <person name="Hewitt D.A."/>
            <person name="Jedd G."/>
            <person name="Stajich J.E."/>
        </authorList>
    </citation>
    <scope>NUCLEOTIDE SEQUENCE [LARGE SCALE GENOMIC DNA]</scope>
    <source>
        <strain evidence="9 10">DAH-3</strain>
    </source>
</reference>
<dbReference type="CDD" id="cd14281">
    <property type="entry name" value="UBA2_Rad23_like"/>
    <property type="match status" value="1"/>
</dbReference>